<dbReference type="AlphaFoldDB" id="A0A150GR70"/>
<feature type="compositionally biased region" description="Low complexity" evidence="1">
    <location>
        <begin position="133"/>
        <end position="143"/>
    </location>
</feature>
<feature type="region of interest" description="Disordered" evidence="1">
    <location>
        <begin position="192"/>
        <end position="291"/>
    </location>
</feature>
<feature type="compositionally biased region" description="Polar residues" evidence="1">
    <location>
        <begin position="334"/>
        <end position="346"/>
    </location>
</feature>
<accession>A0A150GR70</accession>
<evidence type="ECO:0000256" key="1">
    <source>
        <dbReference type="SAM" id="MobiDB-lite"/>
    </source>
</evidence>
<evidence type="ECO:0000313" key="2">
    <source>
        <dbReference type="EMBL" id="KXZ52283.1"/>
    </source>
</evidence>
<keyword evidence="3" id="KW-1185">Reference proteome</keyword>
<feature type="compositionally biased region" description="Gly residues" evidence="1">
    <location>
        <begin position="222"/>
        <end position="231"/>
    </location>
</feature>
<organism evidence="2 3">
    <name type="scientific">Gonium pectorale</name>
    <name type="common">Green alga</name>
    <dbReference type="NCBI Taxonomy" id="33097"/>
    <lineage>
        <taxon>Eukaryota</taxon>
        <taxon>Viridiplantae</taxon>
        <taxon>Chlorophyta</taxon>
        <taxon>core chlorophytes</taxon>
        <taxon>Chlorophyceae</taxon>
        <taxon>CS clade</taxon>
        <taxon>Chlamydomonadales</taxon>
        <taxon>Volvocaceae</taxon>
        <taxon>Gonium</taxon>
    </lineage>
</organism>
<protein>
    <submittedName>
        <fullName evidence="2">Uncharacterized protein</fullName>
    </submittedName>
</protein>
<evidence type="ECO:0000313" key="3">
    <source>
        <dbReference type="Proteomes" id="UP000075714"/>
    </source>
</evidence>
<feature type="compositionally biased region" description="Basic and acidic residues" evidence="1">
    <location>
        <begin position="208"/>
        <end position="218"/>
    </location>
</feature>
<name>A0A150GR70_GONPE</name>
<sequence length="416" mass="40449">MITGVEPHGRSAGIPASSRSGEQPAFTAPRRQDQQAPGPVAEEPRRGLIGDFPGVPARGSRAAFAGGRGGGEDDGASAVGAASVRPPDPAWPGLASAFNAAAESLLGGEVGRGEGASSLLQRPGSRGSGGGIRASSVSSGCSESEVERELSARQLVRLPTDRSKGGTTRFLSGLSSTLSSASASLAPSLSLSLHADGPLRGGQGRGGHPGEHHHRSDSAGDSGYGGQGGGLSPPTAGSPFRGTAAAKDAHLAGLPPPSPPSPVVASPGVGGGPSDHHPLRQPGVALTAGGASHSAPLTAVSPVPAARALAARQLSSKTLPAAAPISPPLGARSASGNGATGDSNTDGVAPEAVGSRRGTASGGGPAPGPRPVFASPGGAASGRLSPPVYGPSTRSGGNGAMDIDLLKRDLERLLAQ</sequence>
<proteinExistence type="predicted"/>
<dbReference type="EMBL" id="LSYV01000011">
    <property type="protein sequence ID" value="KXZ52283.1"/>
    <property type="molecule type" value="Genomic_DNA"/>
</dbReference>
<gene>
    <name evidence="2" type="ORF">GPECTOR_10g915</name>
</gene>
<dbReference type="Proteomes" id="UP000075714">
    <property type="component" value="Unassembled WGS sequence"/>
</dbReference>
<comment type="caution">
    <text evidence="2">The sequence shown here is derived from an EMBL/GenBank/DDBJ whole genome shotgun (WGS) entry which is preliminary data.</text>
</comment>
<feature type="region of interest" description="Disordered" evidence="1">
    <location>
        <begin position="1"/>
        <end position="93"/>
    </location>
</feature>
<feature type="region of interest" description="Disordered" evidence="1">
    <location>
        <begin position="320"/>
        <end position="401"/>
    </location>
</feature>
<feature type="region of interest" description="Disordered" evidence="1">
    <location>
        <begin position="109"/>
        <end position="177"/>
    </location>
</feature>
<reference evidence="3" key="1">
    <citation type="journal article" date="2016" name="Nat. Commun.">
        <title>The Gonium pectorale genome demonstrates co-option of cell cycle regulation during the evolution of multicellularity.</title>
        <authorList>
            <person name="Hanschen E.R."/>
            <person name="Marriage T.N."/>
            <person name="Ferris P.J."/>
            <person name="Hamaji T."/>
            <person name="Toyoda A."/>
            <person name="Fujiyama A."/>
            <person name="Neme R."/>
            <person name="Noguchi H."/>
            <person name="Minakuchi Y."/>
            <person name="Suzuki M."/>
            <person name="Kawai-Toyooka H."/>
            <person name="Smith D.R."/>
            <person name="Sparks H."/>
            <person name="Anderson J."/>
            <person name="Bakaric R."/>
            <person name="Luria V."/>
            <person name="Karger A."/>
            <person name="Kirschner M.W."/>
            <person name="Durand P.M."/>
            <person name="Michod R.E."/>
            <person name="Nozaki H."/>
            <person name="Olson B.J."/>
        </authorList>
    </citation>
    <scope>NUCLEOTIDE SEQUENCE [LARGE SCALE GENOMIC DNA]</scope>
    <source>
        <strain evidence="3">NIES-2863</strain>
    </source>
</reference>